<evidence type="ECO:0000313" key="4">
    <source>
        <dbReference type="Proteomes" id="UP000559256"/>
    </source>
</evidence>
<comment type="caution">
    <text evidence="2">The sequence shown here is derived from an EMBL/GenBank/DDBJ whole genome shotgun (WGS) entry which is preliminary data.</text>
</comment>
<dbReference type="OrthoDB" id="275227at2759"/>
<dbReference type="InterPro" id="IPR036314">
    <property type="entry name" value="SOD_C_sf"/>
</dbReference>
<gene>
    <name evidence="3" type="ORF">D9758_016938</name>
    <name evidence="2" type="ORF">D9758_018857</name>
</gene>
<dbReference type="SUPFAM" id="SSF54719">
    <property type="entry name" value="Fe,Mn superoxide dismutase (SOD), C-terminal domain"/>
    <property type="match status" value="1"/>
</dbReference>
<evidence type="ECO:0000313" key="2">
    <source>
        <dbReference type="EMBL" id="KAF5317876.1"/>
    </source>
</evidence>
<name>A0A8H5EZC1_9AGAR</name>
<feature type="region of interest" description="Disordered" evidence="1">
    <location>
        <begin position="1"/>
        <end position="27"/>
    </location>
</feature>
<dbReference type="EMBL" id="JAACJM010000464">
    <property type="protein sequence ID" value="KAF5317876.1"/>
    <property type="molecule type" value="Genomic_DNA"/>
</dbReference>
<proteinExistence type="predicted"/>
<feature type="compositionally biased region" description="Low complexity" evidence="1">
    <location>
        <begin position="13"/>
        <end position="27"/>
    </location>
</feature>
<evidence type="ECO:0000256" key="1">
    <source>
        <dbReference type="SAM" id="MobiDB-lite"/>
    </source>
</evidence>
<evidence type="ECO:0000313" key="3">
    <source>
        <dbReference type="EMBL" id="KAF5332347.1"/>
    </source>
</evidence>
<dbReference type="EMBL" id="JAACJM010000310">
    <property type="protein sequence ID" value="KAF5332347.1"/>
    <property type="molecule type" value="Genomic_DNA"/>
</dbReference>
<dbReference type="Proteomes" id="UP000559256">
    <property type="component" value="Unassembled WGS sequence"/>
</dbReference>
<protein>
    <submittedName>
        <fullName evidence="2">Uncharacterized protein</fullName>
    </submittedName>
</protein>
<dbReference type="AlphaFoldDB" id="A0A8H5EZC1"/>
<accession>A0A8H5EZC1</accession>
<organism evidence="2 4">
    <name type="scientific">Tetrapyrgos nigripes</name>
    <dbReference type="NCBI Taxonomy" id="182062"/>
    <lineage>
        <taxon>Eukaryota</taxon>
        <taxon>Fungi</taxon>
        <taxon>Dikarya</taxon>
        <taxon>Basidiomycota</taxon>
        <taxon>Agaricomycotina</taxon>
        <taxon>Agaricomycetes</taxon>
        <taxon>Agaricomycetidae</taxon>
        <taxon>Agaricales</taxon>
        <taxon>Marasmiineae</taxon>
        <taxon>Marasmiaceae</taxon>
        <taxon>Tetrapyrgos</taxon>
    </lineage>
</organism>
<keyword evidence="4" id="KW-1185">Reference proteome</keyword>
<dbReference type="Gene3D" id="3.55.40.20">
    <property type="entry name" value="Iron/manganese superoxide dismutase, C-terminal domain"/>
    <property type="match status" value="1"/>
</dbReference>
<sequence length="117" mass="13028">MKVMSGSKKVGTPWSKNPSPPSSNNTLGLSSSLNIGETLYPLFCLSVHKHTWTSAGYGVWSKEAWIKEFWSVVDWKRVSLGYEHWTVEETRKEGHEQVVESGLGVFGGWDGVGKEVN</sequence>
<reference evidence="2 4" key="1">
    <citation type="journal article" date="2020" name="ISME J.">
        <title>Uncovering the hidden diversity of litter-decomposition mechanisms in mushroom-forming fungi.</title>
        <authorList>
            <person name="Floudas D."/>
            <person name="Bentzer J."/>
            <person name="Ahren D."/>
            <person name="Johansson T."/>
            <person name="Persson P."/>
            <person name="Tunlid A."/>
        </authorList>
    </citation>
    <scope>NUCLEOTIDE SEQUENCE [LARGE SCALE GENOMIC DNA]</scope>
    <source>
        <strain evidence="2 4">CBS 291.85</strain>
    </source>
</reference>